<evidence type="ECO:0000256" key="2">
    <source>
        <dbReference type="ARBA" id="ARBA00022816"/>
    </source>
</evidence>
<dbReference type="VEuPathDB" id="FungiDB:ASPZODRAFT_128234"/>
<keyword evidence="5 7" id="KW-0906">Nuclear pore complex</keyword>
<dbReference type="GO" id="GO:0000973">
    <property type="term" value="P:post-transcriptional tethering of RNA polymerase II gene DNA at nuclear periphery"/>
    <property type="evidence" value="ECO:0007669"/>
    <property type="project" value="TreeGrafter"/>
</dbReference>
<dbReference type="FunFam" id="1.10.3450.20:FF:000003">
    <property type="entry name" value="Nuclear pore complex protein"/>
    <property type="match status" value="1"/>
</dbReference>
<keyword evidence="1 7" id="KW-0813">Transport</keyword>
<feature type="compositionally biased region" description="Acidic residues" evidence="8">
    <location>
        <begin position="33"/>
        <end position="81"/>
    </location>
</feature>
<evidence type="ECO:0000256" key="4">
    <source>
        <dbReference type="ARBA" id="ARBA00023010"/>
    </source>
</evidence>
<gene>
    <name evidence="9" type="ORF">ASPZODRAFT_128234</name>
</gene>
<comment type="subunit">
    <text evidence="7">Part of the nuclear pore complex (NPC).</text>
</comment>
<comment type="similarity">
    <text evidence="7">Belongs to the nucleoporin Nup84/Nup107 family.</text>
</comment>
<dbReference type="EMBL" id="KV878337">
    <property type="protein sequence ID" value="OJJ49721.1"/>
    <property type="molecule type" value="Genomic_DNA"/>
</dbReference>
<keyword evidence="10" id="KW-1185">Reference proteome</keyword>
<dbReference type="GO" id="GO:0006606">
    <property type="term" value="P:protein import into nucleus"/>
    <property type="evidence" value="ECO:0007669"/>
    <property type="project" value="TreeGrafter"/>
</dbReference>
<evidence type="ECO:0000313" key="10">
    <source>
        <dbReference type="Proteomes" id="UP000184188"/>
    </source>
</evidence>
<proteinExistence type="inferred from homology"/>
<dbReference type="PANTHER" id="PTHR13003">
    <property type="entry name" value="NUP107-RELATED"/>
    <property type="match status" value="1"/>
</dbReference>
<dbReference type="AlphaFoldDB" id="A0A1L9SRL9"/>
<sequence>MAPLTRAAGPMRDVAPFTAINATARRPAQNDPEIIEIDDEEEDRVETEEEPTEEEEYTEEDGEDEAEETEETEEDQDEDMESASGSSEEGDEVDSVFEGANLRYARSDREMTTPELFTSAGAQQALHPLRRTADRVTRQIQAFAEKLDQFKQKGSRADDFNRYQAAWNLARSYRLFAQDAINEISKQSTLKRSKFGWSASLSNGVSTRNDTADAKTEEELQRLQLEHDTWYLLQDIVSANDPSRRAHAKQAQESVFQRLHRYSSDREVWEGFLEADHYATECVIALKWLEHTSKTSSSDLDLLIDELETQADRGQGVWSHGWLYTKESIKGQKRLRAWPRPLEPNDPGIMNSLLNSEKNAPLITQLDPDAITRQKQTLQKQDQFSERATWLSCWKMLREGESWTTIRNWAQERLESWRAVSLCGSTVEPSHKGEKSTDKTPLDDGLTRMMNFRSQDSWRAACSALARNPHAEDFERAVYSLLCGETEAAYRVCQSWDDYLYVYFNSLLLSRYQNFCKQFRRKLSLSPASPVAFVPEPAGHQDLQQFLQHTKDIERIGVEARNPYRTIQAAILGHGYDGFFLALARAVSKMANSDPEQDSFIPNLSPSNVDDSMLIAAQDQDALRIAAHLYIITSALGYVRADTQFFEQASVSVMGYVANLESMGLYDFIPLYGSLLPIEMAHTMLGQVIIEVVDPRERRKQVKLIEKYRIDVEAVLTKQWLWISSQVSEIDHPRTVSRYPKVLRRKDVPPEIIPVKKDFIGMDISPEDDRLIRSLEWLRYVDGQWGKICQLGALLYRNFYLTGRLAAARELSKRMPLPEISRESFGFDIDEVPLLSEEQPEDSPTETLNPTGEGKNLILRQATPMRDLERLIVAFEALEVFAVTWEEFSNNARRRDSSAVKDHRARLTEALENVRLTCETIFETAEFLPVMDESVQAEQDEIKVMYIPELVLEYHSTLYYAAHALSSEILVDCLNLSVVIATTAWLTEVFVGARRMAELADVFALSSVAMVNTGRSGKPRKRFATGETLGIWDVEVQLDDDFVEAMASQQ</sequence>
<dbReference type="Gene3D" id="1.20.190.50">
    <property type="match status" value="1"/>
</dbReference>
<evidence type="ECO:0000256" key="6">
    <source>
        <dbReference type="ARBA" id="ARBA00023242"/>
    </source>
</evidence>
<keyword evidence="6 7" id="KW-0539">Nucleus</keyword>
<dbReference type="Pfam" id="PF04121">
    <property type="entry name" value="Nup84_Nup100"/>
    <property type="match status" value="1"/>
</dbReference>
<accession>A0A1L9SRL9</accession>
<evidence type="ECO:0000256" key="8">
    <source>
        <dbReference type="SAM" id="MobiDB-lite"/>
    </source>
</evidence>
<comment type="function">
    <text evidence="7">Functions as a component of the nuclear pore complex (NPC).</text>
</comment>
<evidence type="ECO:0000256" key="3">
    <source>
        <dbReference type="ARBA" id="ARBA00022927"/>
    </source>
</evidence>
<comment type="subcellular location">
    <subcellularLocation>
        <location evidence="7">Nucleus</location>
        <location evidence="7">Nuclear pore complex</location>
    </subcellularLocation>
    <subcellularLocation>
        <location evidence="7">Nucleus membrane</location>
    </subcellularLocation>
</comment>
<dbReference type="GeneID" id="34608428"/>
<keyword evidence="4 7" id="KW-0811">Translocation</keyword>
<dbReference type="STRING" id="1073090.A0A1L9SRL9"/>
<feature type="region of interest" description="Disordered" evidence="8">
    <location>
        <begin position="1"/>
        <end position="97"/>
    </location>
</feature>
<dbReference type="InterPro" id="IPR007252">
    <property type="entry name" value="Nup84/Nup107"/>
</dbReference>
<evidence type="ECO:0000256" key="7">
    <source>
        <dbReference type="RuleBase" id="RU365072"/>
    </source>
</evidence>
<name>A0A1L9SRL9_9EURO</name>
<dbReference type="GO" id="GO:0031080">
    <property type="term" value="C:nuclear pore outer ring"/>
    <property type="evidence" value="ECO:0007669"/>
    <property type="project" value="TreeGrafter"/>
</dbReference>
<organism evidence="9 10">
    <name type="scientific">Penicilliopsis zonata CBS 506.65</name>
    <dbReference type="NCBI Taxonomy" id="1073090"/>
    <lineage>
        <taxon>Eukaryota</taxon>
        <taxon>Fungi</taxon>
        <taxon>Dikarya</taxon>
        <taxon>Ascomycota</taxon>
        <taxon>Pezizomycotina</taxon>
        <taxon>Eurotiomycetes</taxon>
        <taxon>Eurotiomycetidae</taxon>
        <taxon>Eurotiales</taxon>
        <taxon>Aspergillaceae</taxon>
        <taxon>Penicilliopsis</taxon>
    </lineage>
</organism>
<dbReference type="Gene3D" id="1.10.3450.20">
    <property type="match status" value="1"/>
</dbReference>
<dbReference type="Proteomes" id="UP000184188">
    <property type="component" value="Unassembled WGS sequence"/>
</dbReference>
<dbReference type="GO" id="GO:0017056">
    <property type="term" value="F:structural constituent of nuclear pore"/>
    <property type="evidence" value="ECO:0007669"/>
    <property type="project" value="UniProtKB-UniRule"/>
</dbReference>
<dbReference type="RefSeq" id="XP_022584231.1">
    <property type="nucleotide sequence ID" value="XM_022721963.1"/>
</dbReference>
<dbReference type="GO" id="GO:0031965">
    <property type="term" value="C:nuclear membrane"/>
    <property type="evidence" value="ECO:0007669"/>
    <property type="project" value="UniProtKB-SubCell"/>
</dbReference>
<evidence type="ECO:0000256" key="5">
    <source>
        <dbReference type="ARBA" id="ARBA00023132"/>
    </source>
</evidence>
<dbReference type="GO" id="GO:0006406">
    <property type="term" value="P:mRNA export from nucleus"/>
    <property type="evidence" value="ECO:0007669"/>
    <property type="project" value="TreeGrafter"/>
</dbReference>
<dbReference type="PANTHER" id="PTHR13003:SF2">
    <property type="entry name" value="NUCLEAR PORE COMPLEX PROTEIN NUP107"/>
    <property type="match status" value="1"/>
</dbReference>
<keyword evidence="3" id="KW-0653">Protein transport</keyword>
<protein>
    <recommendedName>
        <fullName evidence="7">Nuclear pore complex protein</fullName>
    </recommendedName>
</protein>
<reference evidence="10" key="1">
    <citation type="journal article" date="2017" name="Genome Biol.">
        <title>Comparative genomics reveals high biological diversity and specific adaptations in the industrially and medically important fungal genus Aspergillus.</title>
        <authorList>
            <person name="de Vries R.P."/>
            <person name="Riley R."/>
            <person name="Wiebenga A."/>
            <person name="Aguilar-Osorio G."/>
            <person name="Amillis S."/>
            <person name="Uchima C.A."/>
            <person name="Anderluh G."/>
            <person name="Asadollahi M."/>
            <person name="Askin M."/>
            <person name="Barry K."/>
            <person name="Battaglia E."/>
            <person name="Bayram O."/>
            <person name="Benocci T."/>
            <person name="Braus-Stromeyer S.A."/>
            <person name="Caldana C."/>
            <person name="Canovas D."/>
            <person name="Cerqueira G.C."/>
            <person name="Chen F."/>
            <person name="Chen W."/>
            <person name="Choi C."/>
            <person name="Clum A."/>
            <person name="Dos Santos R.A."/>
            <person name="Damasio A.R."/>
            <person name="Diallinas G."/>
            <person name="Emri T."/>
            <person name="Fekete E."/>
            <person name="Flipphi M."/>
            <person name="Freyberg S."/>
            <person name="Gallo A."/>
            <person name="Gournas C."/>
            <person name="Habgood R."/>
            <person name="Hainaut M."/>
            <person name="Harispe M.L."/>
            <person name="Henrissat B."/>
            <person name="Hilden K.S."/>
            <person name="Hope R."/>
            <person name="Hossain A."/>
            <person name="Karabika E."/>
            <person name="Karaffa L."/>
            <person name="Karanyi Z."/>
            <person name="Krasevec N."/>
            <person name="Kuo A."/>
            <person name="Kusch H."/>
            <person name="LaButti K."/>
            <person name="Lagendijk E.L."/>
            <person name="Lapidus A."/>
            <person name="Levasseur A."/>
            <person name="Lindquist E."/>
            <person name="Lipzen A."/>
            <person name="Logrieco A.F."/>
            <person name="MacCabe A."/>
            <person name="Maekelae M.R."/>
            <person name="Malavazi I."/>
            <person name="Melin P."/>
            <person name="Meyer V."/>
            <person name="Mielnichuk N."/>
            <person name="Miskei M."/>
            <person name="Molnar A.P."/>
            <person name="Mule G."/>
            <person name="Ngan C.Y."/>
            <person name="Orejas M."/>
            <person name="Orosz E."/>
            <person name="Ouedraogo J.P."/>
            <person name="Overkamp K.M."/>
            <person name="Park H.-S."/>
            <person name="Perrone G."/>
            <person name="Piumi F."/>
            <person name="Punt P.J."/>
            <person name="Ram A.F."/>
            <person name="Ramon A."/>
            <person name="Rauscher S."/>
            <person name="Record E."/>
            <person name="Riano-Pachon D.M."/>
            <person name="Robert V."/>
            <person name="Roehrig J."/>
            <person name="Ruller R."/>
            <person name="Salamov A."/>
            <person name="Salih N.S."/>
            <person name="Samson R.A."/>
            <person name="Sandor E."/>
            <person name="Sanguinetti M."/>
            <person name="Schuetze T."/>
            <person name="Sepcic K."/>
            <person name="Shelest E."/>
            <person name="Sherlock G."/>
            <person name="Sophianopoulou V."/>
            <person name="Squina F.M."/>
            <person name="Sun H."/>
            <person name="Susca A."/>
            <person name="Todd R.B."/>
            <person name="Tsang A."/>
            <person name="Unkles S.E."/>
            <person name="van de Wiele N."/>
            <person name="van Rossen-Uffink D."/>
            <person name="Oliveira J.V."/>
            <person name="Vesth T.C."/>
            <person name="Visser J."/>
            <person name="Yu J.-H."/>
            <person name="Zhou M."/>
            <person name="Andersen M.R."/>
            <person name="Archer D.B."/>
            <person name="Baker S.E."/>
            <person name="Benoit I."/>
            <person name="Brakhage A.A."/>
            <person name="Braus G.H."/>
            <person name="Fischer R."/>
            <person name="Frisvad J.C."/>
            <person name="Goldman G.H."/>
            <person name="Houbraken J."/>
            <person name="Oakley B."/>
            <person name="Pocsi I."/>
            <person name="Scazzocchio C."/>
            <person name="Seiboth B."/>
            <person name="vanKuyk P.A."/>
            <person name="Wortman J."/>
            <person name="Dyer P.S."/>
            <person name="Grigoriev I.V."/>
        </authorList>
    </citation>
    <scope>NUCLEOTIDE SEQUENCE [LARGE SCALE GENOMIC DNA]</scope>
    <source>
        <strain evidence="10">CBS 506.65</strain>
    </source>
</reference>
<evidence type="ECO:0000256" key="1">
    <source>
        <dbReference type="ARBA" id="ARBA00022448"/>
    </source>
</evidence>
<evidence type="ECO:0000313" key="9">
    <source>
        <dbReference type="EMBL" id="OJJ49721.1"/>
    </source>
</evidence>
<dbReference type="OrthoDB" id="3098at2759"/>
<keyword evidence="2" id="KW-0509">mRNA transport</keyword>
<keyword evidence="7" id="KW-0472">Membrane</keyword>